<evidence type="ECO:0000313" key="2">
    <source>
        <dbReference type="EMBL" id="CAE07953.1"/>
    </source>
</evidence>
<dbReference type="RefSeq" id="WP_011128302.1">
    <property type="nucleotide sequence ID" value="NC_005070.1"/>
</dbReference>
<evidence type="ECO:0000313" key="3">
    <source>
        <dbReference type="Proteomes" id="UP000001422"/>
    </source>
</evidence>
<dbReference type="KEGG" id="syw:SYNW1438"/>
<dbReference type="Proteomes" id="UP000001422">
    <property type="component" value="Chromosome"/>
</dbReference>
<keyword evidence="3" id="KW-1185">Reference proteome</keyword>
<feature type="transmembrane region" description="Helical" evidence="1">
    <location>
        <begin position="22"/>
        <end position="43"/>
    </location>
</feature>
<dbReference type="AlphaFoldDB" id="Q7U6A1"/>
<proteinExistence type="predicted"/>
<evidence type="ECO:0000256" key="1">
    <source>
        <dbReference type="SAM" id="Phobius"/>
    </source>
</evidence>
<accession>Q7U6A1</accession>
<dbReference type="STRING" id="84588.SYNW1438"/>
<sequence length="54" mass="5698">MTALTSAWTALLNDPHALLETVIIVGIVSVASIGFVTGLRELAHDLGNLRKAKV</sequence>
<keyword evidence="1" id="KW-1133">Transmembrane helix</keyword>
<reference evidence="2 3" key="1">
    <citation type="journal article" date="2003" name="Nature">
        <title>The genome of a motile marine Synechococcus.</title>
        <authorList>
            <person name="Palenik B."/>
            <person name="Brahamsha B."/>
            <person name="Larimer F."/>
            <person name="Land M."/>
            <person name="Hauser L."/>
            <person name="Chain P."/>
            <person name="Lamerdin J."/>
            <person name="Regala W."/>
            <person name="Allen E.A."/>
            <person name="McCarren J."/>
            <person name="Paulsen I."/>
            <person name="Dufresne A."/>
            <person name="Partensky F."/>
            <person name="Webb E."/>
            <person name="Waterbury J."/>
        </authorList>
    </citation>
    <scope>NUCLEOTIDE SEQUENCE [LARGE SCALE GENOMIC DNA]</scope>
    <source>
        <strain evidence="2 3">WH8102</strain>
    </source>
</reference>
<name>Q7U6A1_PARMW</name>
<keyword evidence="1" id="KW-0472">Membrane</keyword>
<dbReference type="HOGENOM" id="CLU_213426_0_0_3"/>
<keyword evidence="1" id="KW-0812">Transmembrane</keyword>
<gene>
    <name evidence="2" type="ordered locus">SYNW1438</name>
</gene>
<dbReference type="EMBL" id="BX569693">
    <property type="protein sequence ID" value="CAE07953.1"/>
    <property type="molecule type" value="Genomic_DNA"/>
</dbReference>
<organism evidence="2 3">
    <name type="scientific">Parasynechococcus marenigrum (strain WH8102)</name>
    <dbReference type="NCBI Taxonomy" id="84588"/>
    <lineage>
        <taxon>Bacteria</taxon>
        <taxon>Bacillati</taxon>
        <taxon>Cyanobacteriota</taxon>
        <taxon>Cyanophyceae</taxon>
        <taxon>Synechococcales</taxon>
        <taxon>Prochlorococcaceae</taxon>
        <taxon>Parasynechococcus</taxon>
        <taxon>Parasynechococcus marenigrum</taxon>
    </lineage>
</organism>
<protein>
    <submittedName>
        <fullName evidence="2">Uncharacterized protein</fullName>
    </submittedName>
</protein>